<organism evidence="1 2">
    <name type="scientific">Pseudomonas phage TH15</name>
    <dbReference type="NCBI Taxonomy" id="2801839"/>
    <lineage>
        <taxon>Viruses</taxon>
        <taxon>Duplodnaviria</taxon>
        <taxon>Heunggongvirae</taxon>
        <taxon>Uroviricota</taxon>
        <taxon>Caudoviricetes</taxon>
        <taxon>Lindbergviridae</taxon>
        <taxon>Pbunavirus</taxon>
        <taxon>Pbunavirus TH15</taxon>
    </lineage>
</organism>
<keyword evidence="2" id="KW-1185">Reference proteome</keyword>
<reference evidence="1 2" key="1">
    <citation type="submission" date="2020-12" db="EMBL/GenBank/DDBJ databases">
        <title>Novel Lytic Phages Protect Cells and Mice against Pseudomonas aeruginosa Infection.</title>
        <authorList>
            <person name="Chen F."/>
            <person name="Wu M."/>
            <person name="Wang Z."/>
        </authorList>
    </citation>
    <scope>NUCLEOTIDE SEQUENCE [LARGE SCALE GENOMIC DNA]</scope>
</reference>
<proteinExistence type="predicted"/>
<evidence type="ECO:0000313" key="2">
    <source>
        <dbReference type="Proteomes" id="UP000595554"/>
    </source>
</evidence>
<name>A0A7T7Z822_9CAUD</name>
<protein>
    <submittedName>
        <fullName evidence="1">Uncharacterized protein</fullName>
    </submittedName>
</protein>
<dbReference type="Proteomes" id="UP000595554">
    <property type="component" value="Segment"/>
</dbReference>
<dbReference type="EMBL" id="MW406974">
    <property type="protein sequence ID" value="QQO38552.1"/>
    <property type="molecule type" value="Genomic_DNA"/>
</dbReference>
<accession>A0A7T7Z822</accession>
<sequence>MTLRGDGLGDAVADFQGFGGPTMDQQTAPKIEPDPANHVAMALQSALQLFNFAFARFDDSSKLLNFKFQIGLSSHTYLRKENRLELQEARRLLLSLSGRGCIRPILPYGDNACTNCNK</sequence>
<evidence type="ECO:0000313" key="1">
    <source>
        <dbReference type="EMBL" id="QQO38552.1"/>
    </source>
</evidence>